<dbReference type="EMBL" id="OBEB01000008">
    <property type="protein sequence ID" value="SNY58910.1"/>
    <property type="molecule type" value="Genomic_DNA"/>
</dbReference>
<name>A0A285JF35_9GAMM</name>
<organism evidence="2 3">
    <name type="scientific">Arsukibacterium tuosuense</name>
    <dbReference type="NCBI Taxonomy" id="1323745"/>
    <lineage>
        <taxon>Bacteria</taxon>
        <taxon>Pseudomonadati</taxon>
        <taxon>Pseudomonadota</taxon>
        <taxon>Gammaproteobacteria</taxon>
        <taxon>Chromatiales</taxon>
        <taxon>Chromatiaceae</taxon>
        <taxon>Arsukibacterium</taxon>
    </lineage>
</organism>
<accession>A0A285JF35</accession>
<protein>
    <recommendedName>
        <fullName evidence="4">SMODS-associating 2TM beta-strand rich effector domain-containing protein</fullName>
    </recommendedName>
</protein>
<keyword evidence="1" id="KW-1133">Transmembrane helix</keyword>
<keyword evidence="1" id="KW-0472">Membrane</keyword>
<keyword evidence="3" id="KW-1185">Reference proteome</keyword>
<dbReference type="Proteomes" id="UP000219353">
    <property type="component" value="Unassembled WGS sequence"/>
</dbReference>
<proteinExistence type="predicted"/>
<gene>
    <name evidence="2" type="ORF">SAMN06297280_3515</name>
</gene>
<feature type="transmembrane region" description="Helical" evidence="1">
    <location>
        <begin position="6"/>
        <end position="29"/>
    </location>
</feature>
<dbReference type="RefSeq" id="WP_097112690.1">
    <property type="nucleotide sequence ID" value="NZ_OBEB01000008.1"/>
</dbReference>
<keyword evidence="1" id="KW-0812">Transmembrane</keyword>
<dbReference type="AlphaFoldDB" id="A0A285JF35"/>
<evidence type="ECO:0000313" key="2">
    <source>
        <dbReference type="EMBL" id="SNY58910.1"/>
    </source>
</evidence>
<evidence type="ECO:0008006" key="4">
    <source>
        <dbReference type="Google" id="ProtNLM"/>
    </source>
</evidence>
<evidence type="ECO:0000313" key="3">
    <source>
        <dbReference type="Proteomes" id="UP000219353"/>
    </source>
</evidence>
<evidence type="ECO:0000256" key="1">
    <source>
        <dbReference type="SAM" id="Phobius"/>
    </source>
</evidence>
<dbReference type="OrthoDB" id="7069060at2"/>
<sequence>MNQNFLSIILGIPSGIFSALFIWLFFVIYQKQFKPWFQELVYRGVEIEGIWQNDDQNGSSDGTSETPTVTSILNISLQQGHTIKGTFSQQFVSVNEKRYGAFKAEGHIIDGVVILTLMPESRSKSTYGTLVLNLGSASLSLEGIFTYKGAISNNVTHQNVKLMKKP</sequence>
<reference evidence="3" key="1">
    <citation type="submission" date="2017-09" db="EMBL/GenBank/DDBJ databases">
        <authorList>
            <person name="Varghese N."/>
            <person name="Submissions S."/>
        </authorList>
    </citation>
    <scope>NUCLEOTIDE SEQUENCE [LARGE SCALE GENOMIC DNA]</scope>
    <source>
        <strain evidence="3">CGMCC 1.12461</strain>
    </source>
</reference>